<dbReference type="GO" id="GO:0043047">
    <property type="term" value="F:single-stranded telomeric DNA binding"/>
    <property type="evidence" value="ECO:0000318"/>
    <property type="project" value="GO_Central"/>
</dbReference>
<evidence type="ECO:0000256" key="9">
    <source>
        <dbReference type="ARBA" id="ARBA00023172"/>
    </source>
</evidence>
<evidence type="ECO:0000256" key="13">
    <source>
        <dbReference type="ARBA" id="ARBA00065674"/>
    </source>
</evidence>
<dbReference type="GO" id="GO:0006289">
    <property type="term" value="P:nucleotide-excision repair"/>
    <property type="evidence" value="ECO:0000318"/>
    <property type="project" value="GO_Central"/>
</dbReference>
<feature type="domain" description="Replication protein A 70 kDa DNA-binding subunit B/D first OB fold" evidence="15">
    <location>
        <begin position="180"/>
        <end position="284"/>
    </location>
</feature>
<dbReference type="CDD" id="cd04477">
    <property type="entry name" value="RPA1N"/>
    <property type="match status" value="1"/>
</dbReference>
<feature type="domain" description="Replication factor-A protein 1 N-terminal" evidence="16">
    <location>
        <begin position="5"/>
        <end position="103"/>
    </location>
</feature>
<gene>
    <name evidence="19" type="primary">BnaA09g05560D</name>
    <name evidence="19" type="ORF">GSBRNA2T00094711001</name>
</gene>
<dbReference type="Pfam" id="PF08646">
    <property type="entry name" value="Rep_fac-A_C"/>
    <property type="match status" value="1"/>
</dbReference>
<dbReference type="Proteomes" id="UP000028999">
    <property type="component" value="Unassembled WGS sequence"/>
</dbReference>
<dbReference type="CDD" id="cd04476">
    <property type="entry name" value="RPA1_DBD_C"/>
    <property type="match status" value="1"/>
</dbReference>
<keyword evidence="5" id="KW-0227">DNA damage</keyword>
<dbReference type="Pfam" id="PF16900">
    <property type="entry name" value="REPA_OB_2"/>
    <property type="match status" value="1"/>
</dbReference>
<dbReference type="InterPro" id="IPR007199">
    <property type="entry name" value="Rep_factor-A_N"/>
</dbReference>
<dbReference type="STRING" id="3708.A0A078FV31"/>
<dbReference type="InterPro" id="IPR012340">
    <property type="entry name" value="NA-bd_OB-fold"/>
</dbReference>
<evidence type="ECO:0000256" key="12">
    <source>
        <dbReference type="ARBA" id="ARBA00058063"/>
    </source>
</evidence>
<dbReference type="InterPro" id="IPR013955">
    <property type="entry name" value="Rep_factor-A_C"/>
</dbReference>
<comment type="function">
    <text evidence="12 14">Component of the replication protein A complex (RPA) required for DNA recombination, repair and replication. The activity of RPA is mediated by single-stranded DNA binding and protein interactions. Probably involved in repair of double-strand DNA breaks (DSBs) induced by genotoxic stresses.</text>
</comment>
<proteinExistence type="inferred from homology"/>
<dbReference type="GO" id="GO:0000724">
    <property type="term" value="P:double-strand break repair via homologous recombination"/>
    <property type="evidence" value="ECO:0000318"/>
    <property type="project" value="GO_Central"/>
</dbReference>
<evidence type="ECO:0000256" key="14">
    <source>
        <dbReference type="RuleBase" id="RU364130"/>
    </source>
</evidence>
<dbReference type="OMA" id="VIRAVFW"/>
<dbReference type="FunFam" id="2.40.50.140:FF:000257">
    <property type="entry name" value="Replication protein A subunit"/>
    <property type="match status" value="1"/>
</dbReference>
<dbReference type="InterPro" id="IPR004591">
    <property type="entry name" value="Rfa1"/>
</dbReference>
<keyword evidence="4 14" id="KW-0479">Metal-binding</keyword>
<dbReference type="Gramene" id="CDY16826">
    <property type="protein sequence ID" value="CDY16826"/>
    <property type="gene ID" value="GSBRNA2T00094711001"/>
</dbReference>
<dbReference type="GO" id="GO:0006260">
    <property type="term" value="P:DNA replication"/>
    <property type="evidence" value="ECO:0000318"/>
    <property type="project" value="GO_Central"/>
</dbReference>
<keyword evidence="9" id="KW-0233">DNA recombination</keyword>
<organism evidence="19 20">
    <name type="scientific">Brassica napus</name>
    <name type="common">Rape</name>
    <dbReference type="NCBI Taxonomy" id="3708"/>
    <lineage>
        <taxon>Eukaryota</taxon>
        <taxon>Viridiplantae</taxon>
        <taxon>Streptophyta</taxon>
        <taxon>Embryophyta</taxon>
        <taxon>Tracheophyta</taxon>
        <taxon>Spermatophyta</taxon>
        <taxon>Magnoliopsida</taxon>
        <taxon>eudicotyledons</taxon>
        <taxon>Gunneridae</taxon>
        <taxon>Pentapetalae</taxon>
        <taxon>rosids</taxon>
        <taxon>malvids</taxon>
        <taxon>Brassicales</taxon>
        <taxon>Brassicaceae</taxon>
        <taxon>Brassiceae</taxon>
        <taxon>Brassica</taxon>
    </lineage>
</organism>
<dbReference type="FunFam" id="2.40.50.140:FF:000041">
    <property type="entry name" value="Replication protein A subunit"/>
    <property type="match status" value="1"/>
</dbReference>
<dbReference type="FunFam" id="2.40.50.140:FF:000090">
    <property type="entry name" value="Replication protein A subunit"/>
    <property type="match status" value="1"/>
</dbReference>
<dbReference type="NCBIfam" id="TIGR00617">
    <property type="entry name" value="rpa1"/>
    <property type="match status" value="1"/>
</dbReference>
<sequence length="623" mass="69333">MQNSVTPDAISAVLSNPSFDSSSDRSEIVVQVVDLKPIGNRYTFSANDGKTRVKAMFTASLTPEIVSGNIQNLGLIRLVDFTVNDISSKSTKYFLVTKCESVASALDCEIDLEGKKDEEEGGEAAKRQKLDHSPVSDVVSTGITLKPKQEFVAKSASQIITEQRGNAAPAARMAMTRRVHPLVSLNPYQGSWTIKVRVTNKGTMRNYKNAKGEGCVFNVELTDEEGTQIQATMFNDAARKFYDRFHLGKVYYISRGSLKLANKQFKTVQNDYEMTLNENSEVEEASNEETFVPETKFNFVPIEELGMYVNQKELIDLIGVVQSVSPTMSIRRRTDNEMIPKRDITLADESKKTVVVSLWNDLATGVGQELLDMADKSPVIAIKSLKVGDFQGVSLSTIRRSNVVINPESPEAKKLKSWFDSEGKEASMSSIGSGMSPLAKNGSWSMYTDRVLLSHITSNPSLGEEKPVFFSTRGYISFIKPDQTMWYQACKTCNKKVTEAMDSGYWCEGCQKKDEECSLRYIMVVKVSDSTGEAWFSSFNDEAEKIIGCSADELNKLRSEGGEVNEFQTKLKEATWSSHVFRISVTQNEYNGEKRQRVTVKGVAPVDFAAEARLLLQDISKKN</sequence>
<keyword evidence="11 14" id="KW-0539">Nucleus</keyword>
<evidence type="ECO:0000256" key="7">
    <source>
        <dbReference type="ARBA" id="ARBA00022833"/>
    </source>
</evidence>
<dbReference type="CDD" id="cd04475">
    <property type="entry name" value="RPA1_DBD_B"/>
    <property type="match status" value="1"/>
</dbReference>
<dbReference type="GO" id="GO:0003684">
    <property type="term" value="F:damaged DNA binding"/>
    <property type="evidence" value="ECO:0000318"/>
    <property type="project" value="GO_Central"/>
</dbReference>
<evidence type="ECO:0000313" key="19">
    <source>
        <dbReference type="EMBL" id="CDY16826.1"/>
    </source>
</evidence>
<dbReference type="Pfam" id="PF04057">
    <property type="entry name" value="Rep-A_N"/>
    <property type="match status" value="1"/>
</dbReference>
<keyword evidence="7 14" id="KW-0862">Zinc</keyword>
<name>A0A078FV31_BRANA</name>
<dbReference type="EMBL" id="LK032067">
    <property type="protein sequence ID" value="CDY16826.1"/>
    <property type="molecule type" value="Genomic_DNA"/>
</dbReference>
<keyword evidence="3 14" id="KW-0235">DNA replication</keyword>
<dbReference type="CDD" id="cd04474">
    <property type="entry name" value="RPA1_DBD_A"/>
    <property type="match status" value="1"/>
</dbReference>
<reference evidence="19 20" key="1">
    <citation type="journal article" date="2014" name="Science">
        <title>Plant genetics. Early allopolyploid evolution in the post-Neolithic Brassica napus oilseed genome.</title>
        <authorList>
            <person name="Chalhoub B."/>
            <person name="Denoeud F."/>
            <person name="Liu S."/>
            <person name="Parkin I.A."/>
            <person name="Tang H."/>
            <person name="Wang X."/>
            <person name="Chiquet J."/>
            <person name="Belcram H."/>
            <person name="Tong C."/>
            <person name="Samans B."/>
            <person name="Correa M."/>
            <person name="Da Silva C."/>
            <person name="Just J."/>
            <person name="Falentin C."/>
            <person name="Koh C.S."/>
            <person name="Le Clainche I."/>
            <person name="Bernard M."/>
            <person name="Bento P."/>
            <person name="Noel B."/>
            <person name="Labadie K."/>
            <person name="Alberti A."/>
            <person name="Charles M."/>
            <person name="Arnaud D."/>
            <person name="Guo H."/>
            <person name="Daviaud C."/>
            <person name="Alamery S."/>
            <person name="Jabbari K."/>
            <person name="Zhao M."/>
            <person name="Edger P.P."/>
            <person name="Chelaifa H."/>
            <person name="Tack D."/>
            <person name="Lassalle G."/>
            <person name="Mestiri I."/>
            <person name="Schnel N."/>
            <person name="Le Paslier M.C."/>
            <person name="Fan G."/>
            <person name="Renault V."/>
            <person name="Bayer P.E."/>
            <person name="Golicz A.A."/>
            <person name="Manoli S."/>
            <person name="Lee T.H."/>
            <person name="Thi V.H."/>
            <person name="Chalabi S."/>
            <person name="Hu Q."/>
            <person name="Fan C."/>
            <person name="Tollenaere R."/>
            <person name="Lu Y."/>
            <person name="Battail C."/>
            <person name="Shen J."/>
            <person name="Sidebottom C.H."/>
            <person name="Wang X."/>
            <person name="Canaguier A."/>
            <person name="Chauveau A."/>
            <person name="Berard A."/>
            <person name="Deniot G."/>
            <person name="Guan M."/>
            <person name="Liu Z."/>
            <person name="Sun F."/>
            <person name="Lim Y.P."/>
            <person name="Lyons E."/>
            <person name="Town C.D."/>
            <person name="Bancroft I."/>
            <person name="Wang X."/>
            <person name="Meng J."/>
            <person name="Ma J."/>
            <person name="Pires J.C."/>
            <person name="King G.J."/>
            <person name="Brunel D."/>
            <person name="Delourme R."/>
            <person name="Renard M."/>
            <person name="Aury J.M."/>
            <person name="Adams K.L."/>
            <person name="Batley J."/>
            <person name="Snowdon R.J."/>
            <person name="Tost J."/>
            <person name="Edwards D."/>
            <person name="Zhou Y."/>
            <person name="Hua W."/>
            <person name="Sharpe A.G."/>
            <person name="Paterson A.H."/>
            <person name="Guan C."/>
            <person name="Wincker P."/>
        </authorList>
    </citation>
    <scope>NUCLEOTIDE SEQUENCE [LARGE SCALE GENOMIC DNA]</scope>
    <source>
        <strain evidence="20">cv. Darmor-bzh</strain>
    </source>
</reference>
<keyword evidence="20" id="KW-1185">Reference proteome</keyword>
<evidence type="ECO:0000256" key="4">
    <source>
        <dbReference type="ARBA" id="ARBA00022723"/>
    </source>
</evidence>
<evidence type="ECO:0000256" key="8">
    <source>
        <dbReference type="ARBA" id="ARBA00023125"/>
    </source>
</evidence>
<dbReference type="SUPFAM" id="SSF50249">
    <property type="entry name" value="Nucleic acid-binding proteins"/>
    <property type="match status" value="4"/>
</dbReference>
<evidence type="ECO:0000313" key="20">
    <source>
        <dbReference type="Proteomes" id="UP000028999"/>
    </source>
</evidence>
<evidence type="ECO:0000256" key="2">
    <source>
        <dbReference type="ARBA" id="ARBA00005690"/>
    </source>
</evidence>
<evidence type="ECO:0000256" key="3">
    <source>
        <dbReference type="ARBA" id="ARBA00022705"/>
    </source>
</evidence>
<evidence type="ECO:0000256" key="5">
    <source>
        <dbReference type="ARBA" id="ARBA00022763"/>
    </source>
</evidence>
<evidence type="ECO:0000259" key="16">
    <source>
        <dbReference type="Pfam" id="PF04057"/>
    </source>
</evidence>
<dbReference type="FunFam" id="2.40.50.140:FF:000064">
    <property type="entry name" value="Replication protein A subunit"/>
    <property type="match status" value="1"/>
</dbReference>
<evidence type="ECO:0000256" key="10">
    <source>
        <dbReference type="ARBA" id="ARBA00023204"/>
    </source>
</evidence>
<dbReference type="InterPro" id="IPR047192">
    <property type="entry name" value="Euk_RPA1_DBD_C"/>
</dbReference>
<dbReference type="OrthoDB" id="1751331at2759"/>
<dbReference type="PaxDb" id="3708-A0A078FV31"/>
<evidence type="ECO:0000256" key="6">
    <source>
        <dbReference type="ARBA" id="ARBA00022771"/>
    </source>
</evidence>
<dbReference type="InterPro" id="IPR003871">
    <property type="entry name" value="RFA1B/D_OB_1st"/>
</dbReference>
<accession>A0A078FV31</accession>
<keyword evidence="10" id="KW-0234">DNA repair</keyword>
<comment type="subunit">
    <text evidence="13 14">Heterotrimer of RPA1, RPA2 and RPA3 (canonical replication protein A complex).</text>
</comment>
<keyword evidence="6 14" id="KW-0863">Zinc-finger</keyword>
<evidence type="ECO:0000259" key="15">
    <source>
        <dbReference type="Pfam" id="PF02721"/>
    </source>
</evidence>
<protein>
    <recommendedName>
        <fullName evidence="14">Replication protein A subunit</fullName>
    </recommendedName>
</protein>
<dbReference type="GO" id="GO:0008270">
    <property type="term" value="F:zinc ion binding"/>
    <property type="evidence" value="ECO:0007669"/>
    <property type="project" value="UniProtKB-KW"/>
</dbReference>
<dbReference type="Pfam" id="PF02721">
    <property type="entry name" value="DUF223"/>
    <property type="match status" value="1"/>
</dbReference>
<dbReference type="GO" id="GO:0051321">
    <property type="term" value="P:meiotic cell cycle"/>
    <property type="evidence" value="ECO:0000318"/>
    <property type="project" value="GO_Central"/>
</dbReference>
<comment type="subcellular location">
    <subcellularLocation>
        <location evidence="1 14">Nucleus</location>
    </subcellularLocation>
</comment>
<keyword evidence="8 14" id="KW-0238">DNA-binding</keyword>
<evidence type="ECO:0000259" key="17">
    <source>
        <dbReference type="Pfam" id="PF08646"/>
    </source>
</evidence>
<dbReference type="GO" id="GO:0005662">
    <property type="term" value="C:DNA replication factor A complex"/>
    <property type="evidence" value="ECO:0000318"/>
    <property type="project" value="GO_Central"/>
</dbReference>
<evidence type="ECO:0000256" key="1">
    <source>
        <dbReference type="ARBA" id="ARBA00004123"/>
    </source>
</evidence>
<feature type="domain" description="Replication factor A C-terminal" evidence="17">
    <location>
        <begin position="469"/>
        <end position="615"/>
    </location>
</feature>
<evidence type="ECO:0000259" key="18">
    <source>
        <dbReference type="Pfam" id="PF16900"/>
    </source>
</evidence>
<dbReference type="Gene3D" id="2.40.50.140">
    <property type="entry name" value="Nucleic acid-binding proteins"/>
    <property type="match status" value="4"/>
</dbReference>
<dbReference type="InterPro" id="IPR031657">
    <property type="entry name" value="REPA_OB_2"/>
</dbReference>
<evidence type="ECO:0000256" key="11">
    <source>
        <dbReference type="ARBA" id="ARBA00023242"/>
    </source>
</evidence>
<comment type="similarity">
    <text evidence="2 14">Belongs to the replication factor A protein 1 family.</text>
</comment>
<dbReference type="AlphaFoldDB" id="A0A078FV31"/>
<dbReference type="PANTHER" id="PTHR47165">
    <property type="entry name" value="OS03G0429900 PROTEIN"/>
    <property type="match status" value="1"/>
</dbReference>
<feature type="domain" description="Replication protein A OB" evidence="18">
    <location>
        <begin position="309"/>
        <end position="406"/>
    </location>
</feature>
<dbReference type="PANTHER" id="PTHR47165:SF4">
    <property type="entry name" value="OS03G0429900 PROTEIN"/>
    <property type="match status" value="1"/>
</dbReference>
<dbReference type="GO" id="GO:0007004">
    <property type="term" value="P:telomere maintenance via telomerase"/>
    <property type="evidence" value="ECO:0000318"/>
    <property type="project" value="GO_Central"/>
</dbReference>